<dbReference type="InterPro" id="IPR009978">
    <property type="entry name" value="Na_H_antiport_3"/>
</dbReference>
<dbReference type="Pfam" id="PF07399">
    <property type="entry name" value="Na_H_antiport_3"/>
    <property type="match status" value="1"/>
</dbReference>
<feature type="transmembrane region" description="Helical" evidence="1">
    <location>
        <begin position="394"/>
        <end position="414"/>
    </location>
</feature>
<feature type="transmembrane region" description="Helical" evidence="1">
    <location>
        <begin position="426"/>
        <end position="446"/>
    </location>
</feature>
<accession>A0AAF0CSW6</accession>
<feature type="transmembrane region" description="Helical" evidence="1">
    <location>
        <begin position="68"/>
        <end position="85"/>
    </location>
</feature>
<feature type="chain" id="PRO_5042187190" evidence="2">
    <location>
        <begin position="27"/>
        <end position="519"/>
    </location>
</feature>
<reference evidence="3" key="1">
    <citation type="submission" date="2023-03" db="EMBL/GenBank/DDBJ databases">
        <title>Lomoglobus Profundus gen. nov., sp. nov., a novel member of the phylum Verrucomicrobia, isolated from deep-marine sediment of South China Sea.</title>
        <authorList>
            <person name="Ahmad T."/>
            <person name="Ishaq S.E."/>
            <person name="Wang F."/>
        </authorList>
    </citation>
    <scope>NUCLEOTIDE SEQUENCE</scope>
    <source>
        <strain evidence="3">LMO-M01</strain>
    </source>
</reference>
<feature type="transmembrane region" description="Helical" evidence="1">
    <location>
        <begin position="211"/>
        <end position="240"/>
    </location>
</feature>
<feature type="transmembrane region" description="Helical" evidence="1">
    <location>
        <begin position="133"/>
        <end position="154"/>
    </location>
</feature>
<keyword evidence="1" id="KW-1133">Transmembrane helix</keyword>
<feature type="transmembrane region" description="Helical" evidence="1">
    <location>
        <begin position="252"/>
        <end position="275"/>
    </location>
</feature>
<dbReference type="AlphaFoldDB" id="A0AAF0CSW6"/>
<evidence type="ECO:0000256" key="2">
    <source>
        <dbReference type="SAM" id="SignalP"/>
    </source>
</evidence>
<feature type="signal peptide" evidence="2">
    <location>
        <begin position="1"/>
        <end position="26"/>
    </location>
</feature>
<keyword evidence="1" id="KW-0812">Transmembrane</keyword>
<keyword evidence="1" id="KW-0472">Membrane</keyword>
<sequence>MPARLSSFRSVFISLLLVGLAATVSAAGGGDGSHGADLNFPLPLEQYGDHETTSVIETLKGRIAAEPFNLVATVIFLLAIFHTFLTAKFRHWAHEVEHEHNEKLKARYRDPETDYDGDGKPDEVSFKGQMLHFLGEVEAVFGIWAVVLLVALSIEKGWDTALGYIDQGVNFTEPMFVVVIMAMASSRPVLRFARFCLSAVASLGKRSVAAWWLSILIVGPLLGSFITEPAAMTISALLLARQFYELKPSLRFAYASIGLLFVNVSVGGTFTHFAAPPVLMVAGPWGWDMPYMFEHFGWKALIGILISTGIYYAIFRGEFAEMDKRAKAAANSETRSRDGEPVPAWITTVQMVFMAWTVFVAHHPALFIGGFLFFLAFAQATAHHQAKIDLKPPLLVGFFLAGLVTHGGLQGWWIAPVLKSLGEVPLFAGATILTAFNDNAAITYLATLVPGFTEELKYAVVAGAVTGGGLTVIANAPNPAGQSILQRYFPSGVSPLGLLAGAVLPTIVMSACFLLLGTI</sequence>
<dbReference type="EMBL" id="CP119075">
    <property type="protein sequence ID" value="WED67462.1"/>
    <property type="molecule type" value="Genomic_DNA"/>
</dbReference>
<keyword evidence="4" id="KW-1185">Reference proteome</keyword>
<feature type="transmembrane region" description="Helical" evidence="1">
    <location>
        <begin position="496"/>
        <end position="516"/>
    </location>
</feature>
<dbReference type="KEGG" id="slom:PXH66_11435"/>
<feature type="transmembrane region" description="Helical" evidence="1">
    <location>
        <begin position="295"/>
        <end position="315"/>
    </location>
</feature>
<evidence type="ECO:0000256" key="1">
    <source>
        <dbReference type="SAM" id="Phobius"/>
    </source>
</evidence>
<dbReference type="RefSeq" id="WP_330931617.1">
    <property type="nucleotide sequence ID" value="NZ_CP119075.1"/>
</dbReference>
<organism evidence="3 4">
    <name type="scientific">Synoicihabitans lomoniglobus</name>
    <dbReference type="NCBI Taxonomy" id="2909285"/>
    <lineage>
        <taxon>Bacteria</taxon>
        <taxon>Pseudomonadati</taxon>
        <taxon>Verrucomicrobiota</taxon>
        <taxon>Opitutia</taxon>
        <taxon>Opitutales</taxon>
        <taxon>Opitutaceae</taxon>
        <taxon>Synoicihabitans</taxon>
    </lineage>
</organism>
<protein>
    <submittedName>
        <fullName evidence="3">Na+/H+ antiporter</fullName>
    </submittedName>
</protein>
<gene>
    <name evidence="3" type="ORF">PXH66_11435</name>
</gene>
<proteinExistence type="predicted"/>
<keyword evidence="2" id="KW-0732">Signal</keyword>
<evidence type="ECO:0000313" key="3">
    <source>
        <dbReference type="EMBL" id="WED67462.1"/>
    </source>
</evidence>
<name>A0AAF0CSW6_9BACT</name>
<evidence type="ECO:0000313" key="4">
    <source>
        <dbReference type="Proteomes" id="UP001218638"/>
    </source>
</evidence>
<dbReference type="Proteomes" id="UP001218638">
    <property type="component" value="Chromosome"/>
</dbReference>
<feature type="transmembrane region" description="Helical" evidence="1">
    <location>
        <begin position="458"/>
        <end position="476"/>
    </location>
</feature>